<dbReference type="PANTHER" id="PTHR11662">
    <property type="entry name" value="SOLUTE CARRIER FAMILY 17"/>
    <property type="match status" value="1"/>
</dbReference>
<feature type="transmembrane region" description="Helical" evidence="5">
    <location>
        <begin position="386"/>
        <end position="408"/>
    </location>
</feature>
<feature type="transmembrane region" description="Helical" evidence="5">
    <location>
        <begin position="264"/>
        <end position="288"/>
    </location>
</feature>
<evidence type="ECO:0000256" key="3">
    <source>
        <dbReference type="ARBA" id="ARBA00022989"/>
    </source>
</evidence>
<dbReference type="GO" id="GO:0016020">
    <property type="term" value="C:membrane"/>
    <property type="evidence" value="ECO:0007669"/>
    <property type="project" value="UniProtKB-SubCell"/>
</dbReference>
<dbReference type="Pfam" id="PF07690">
    <property type="entry name" value="MFS_1"/>
    <property type="match status" value="1"/>
</dbReference>
<protein>
    <submittedName>
        <fullName evidence="7">D-galactonate transporter</fullName>
    </submittedName>
</protein>
<feature type="transmembrane region" description="Helical" evidence="5">
    <location>
        <begin position="300"/>
        <end position="317"/>
    </location>
</feature>
<dbReference type="AlphaFoldDB" id="A0A6J4SR37"/>
<dbReference type="PROSITE" id="PS50850">
    <property type="entry name" value="MFS"/>
    <property type="match status" value="1"/>
</dbReference>
<dbReference type="InterPro" id="IPR011701">
    <property type="entry name" value="MFS"/>
</dbReference>
<dbReference type="GO" id="GO:0022857">
    <property type="term" value="F:transmembrane transporter activity"/>
    <property type="evidence" value="ECO:0007669"/>
    <property type="project" value="InterPro"/>
</dbReference>
<name>A0A6J4SR37_9BACT</name>
<organism evidence="7">
    <name type="scientific">uncultured Segetibacter sp</name>
    <dbReference type="NCBI Taxonomy" id="481133"/>
    <lineage>
        <taxon>Bacteria</taxon>
        <taxon>Pseudomonadati</taxon>
        <taxon>Bacteroidota</taxon>
        <taxon>Chitinophagia</taxon>
        <taxon>Chitinophagales</taxon>
        <taxon>Chitinophagaceae</taxon>
        <taxon>Segetibacter</taxon>
        <taxon>environmental samples</taxon>
    </lineage>
</organism>
<dbReference type="PANTHER" id="PTHR11662:SF333">
    <property type="entry name" value="D-GALACTONATE TRANSPORTER"/>
    <property type="match status" value="1"/>
</dbReference>
<dbReference type="InterPro" id="IPR020846">
    <property type="entry name" value="MFS_dom"/>
</dbReference>
<dbReference type="NCBIfam" id="TIGR00893">
    <property type="entry name" value="2A0114"/>
    <property type="match status" value="1"/>
</dbReference>
<feature type="domain" description="Major facilitator superfamily (MFS) profile" evidence="6">
    <location>
        <begin position="1"/>
        <end position="411"/>
    </location>
</feature>
<evidence type="ECO:0000259" key="6">
    <source>
        <dbReference type="PROSITE" id="PS50850"/>
    </source>
</evidence>
<comment type="subcellular location">
    <subcellularLocation>
        <location evidence="1">Membrane</location>
        <topology evidence="1">Multi-pass membrane protein</topology>
    </subcellularLocation>
</comment>
<gene>
    <name evidence="7" type="ORF">AVDCRST_MAG96-2077</name>
</gene>
<dbReference type="EMBL" id="CADCVN010000802">
    <property type="protein sequence ID" value="CAA9503029.1"/>
    <property type="molecule type" value="Genomic_DNA"/>
</dbReference>
<dbReference type="Gene3D" id="1.20.1250.20">
    <property type="entry name" value="MFS general substrate transporter like domains"/>
    <property type="match status" value="2"/>
</dbReference>
<feature type="transmembrane region" description="Helical" evidence="5">
    <location>
        <begin position="37"/>
        <end position="54"/>
    </location>
</feature>
<dbReference type="SUPFAM" id="SSF103473">
    <property type="entry name" value="MFS general substrate transporter"/>
    <property type="match status" value="1"/>
</dbReference>
<accession>A0A6J4SR37</accession>
<evidence type="ECO:0000256" key="1">
    <source>
        <dbReference type="ARBA" id="ARBA00004141"/>
    </source>
</evidence>
<feature type="transmembrane region" description="Helical" evidence="5">
    <location>
        <begin position="323"/>
        <end position="348"/>
    </location>
</feature>
<feature type="transmembrane region" description="Helical" evidence="5">
    <location>
        <begin position="226"/>
        <end position="244"/>
    </location>
</feature>
<keyword evidence="2 5" id="KW-0812">Transmembrane</keyword>
<dbReference type="InterPro" id="IPR050382">
    <property type="entry name" value="MFS_Na/Anion_cotransporter"/>
</dbReference>
<dbReference type="CDD" id="cd17319">
    <property type="entry name" value="MFS_ExuT_GudP_like"/>
    <property type="match status" value="1"/>
</dbReference>
<feature type="transmembrane region" description="Helical" evidence="5">
    <location>
        <begin position="66"/>
        <end position="85"/>
    </location>
</feature>
<feature type="transmembrane region" description="Helical" evidence="5">
    <location>
        <begin position="156"/>
        <end position="175"/>
    </location>
</feature>
<dbReference type="InterPro" id="IPR036259">
    <property type="entry name" value="MFS_trans_sf"/>
</dbReference>
<evidence type="ECO:0000313" key="7">
    <source>
        <dbReference type="EMBL" id="CAA9503029.1"/>
    </source>
</evidence>
<proteinExistence type="predicted"/>
<evidence type="ECO:0000256" key="5">
    <source>
        <dbReference type="SAM" id="Phobius"/>
    </source>
</evidence>
<feature type="transmembrane region" description="Helical" evidence="5">
    <location>
        <begin position="126"/>
        <end position="150"/>
    </location>
</feature>
<keyword evidence="3 5" id="KW-1133">Transmembrane helix</keyword>
<reference evidence="7" key="1">
    <citation type="submission" date="2020-02" db="EMBL/GenBank/DDBJ databases">
        <authorList>
            <person name="Meier V. D."/>
        </authorList>
    </citation>
    <scope>NUCLEOTIDE SEQUENCE</scope>
    <source>
        <strain evidence="7">AVDCRST_MAG96</strain>
    </source>
</reference>
<feature type="transmembrane region" description="Helical" evidence="5">
    <location>
        <begin position="360"/>
        <end position="380"/>
    </location>
</feature>
<keyword evidence="4 5" id="KW-0472">Membrane</keyword>
<sequence>MLALVFVNVMINYLDRSNLSVAAATLSKDLQLSTVEMGLIFSAFGWTYALLQIPGGLVADRFRPRVLYAFCLITWSIATLLQGFARGFVSLFGLRLATGAFEAPSYPINNRIVTSWFPDHERASAIALYVSGQFIGLAFFTPVLVTIQYYFGWQGLFITTGLVGLVWGLIWYFVYRDPLDHRGVNAEELDYIEKGGGLIRGKKNDPGQPSIWKWTNVKQVFTNRTLWGIYIGQFAMNAMLWFFLTWFPTYLVQYRGLNFLKSGYLASIPFLAACAGLLLSGFLSDYLIGQGKSIGMARKTPIIIGLIVSASIVGANYSNNTAYIIFFMALAFFGAGMALISWVFVSILSPKHLIGLTGGVFNFMGNLASIVVPIVIGFLVKGGDFRPALVFIGALGLVGACSYIFLVGKIERPPLIMMK</sequence>
<evidence type="ECO:0000256" key="4">
    <source>
        <dbReference type="ARBA" id="ARBA00023136"/>
    </source>
</evidence>
<evidence type="ECO:0000256" key="2">
    <source>
        <dbReference type="ARBA" id="ARBA00022692"/>
    </source>
</evidence>